<dbReference type="EMBL" id="JAJSOW010000003">
    <property type="protein sequence ID" value="KAI9196151.1"/>
    <property type="molecule type" value="Genomic_DNA"/>
</dbReference>
<evidence type="ECO:0000313" key="2">
    <source>
        <dbReference type="Proteomes" id="UP001064489"/>
    </source>
</evidence>
<reference evidence="1" key="1">
    <citation type="journal article" date="2022" name="Plant J.">
        <title>Strategies of tolerance reflected in two North American maple genomes.</title>
        <authorList>
            <person name="McEvoy S.L."/>
            <person name="Sezen U.U."/>
            <person name="Trouern-Trend A."/>
            <person name="McMahon S.M."/>
            <person name="Schaberg P.G."/>
            <person name="Yang J."/>
            <person name="Wegrzyn J.L."/>
            <person name="Swenson N.G."/>
        </authorList>
    </citation>
    <scope>NUCLEOTIDE SEQUENCE</scope>
    <source>
        <strain evidence="1">91603</strain>
    </source>
</reference>
<organism evidence="1 2">
    <name type="scientific">Acer negundo</name>
    <name type="common">Box elder</name>
    <dbReference type="NCBI Taxonomy" id="4023"/>
    <lineage>
        <taxon>Eukaryota</taxon>
        <taxon>Viridiplantae</taxon>
        <taxon>Streptophyta</taxon>
        <taxon>Embryophyta</taxon>
        <taxon>Tracheophyta</taxon>
        <taxon>Spermatophyta</taxon>
        <taxon>Magnoliopsida</taxon>
        <taxon>eudicotyledons</taxon>
        <taxon>Gunneridae</taxon>
        <taxon>Pentapetalae</taxon>
        <taxon>rosids</taxon>
        <taxon>malvids</taxon>
        <taxon>Sapindales</taxon>
        <taxon>Sapindaceae</taxon>
        <taxon>Hippocastanoideae</taxon>
        <taxon>Acereae</taxon>
        <taxon>Acer</taxon>
    </lineage>
</organism>
<reference evidence="1" key="2">
    <citation type="submission" date="2023-02" db="EMBL/GenBank/DDBJ databases">
        <authorList>
            <person name="Swenson N.G."/>
            <person name="Wegrzyn J.L."/>
            <person name="Mcevoy S.L."/>
        </authorList>
    </citation>
    <scope>NUCLEOTIDE SEQUENCE</scope>
    <source>
        <strain evidence="1">91603</strain>
        <tissue evidence="1">Leaf</tissue>
    </source>
</reference>
<name>A0AAD5P3T6_ACENE</name>
<sequence length="83" mass="9532">MAHERHKTAVEKVTGRFRLLRVDNQVHIIVEMEIEVRAFDSRSSTLGLKGLFYSKAKMKGRELGRRWGNGRCGLEMGSKRIMA</sequence>
<proteinExistence type="predicted"/>
<comment type="caution">
    <text evidence="1">The sequence shown here is derived from an EMBL/GenBank/DDBJ whole genome shotgun (WGS) entry which is preliminary data.</text>
</comment>
<evidence type="ECO:0000313" key="1">
    <source>
        <dbReference type="EMBL" id="KAI9196151.1"/>
    </source>
</evidence>
<accession>A0AAD5P3T6</accession>
<gene>
    <name evidence="1" type="ORF">LWI28_021489</name>
</gene>
<protein>
    <submittedName>
        <fullName evidence="1">Uncharacterized protein</fullName>
    </submittedName>
</protein>
<keyword evidence="2" id="KW-1185">Reference proteome</keyword>
<dbReference type="Proteomes" id="UP001064489">
    <property type="component" value="Chromosome 1"/>
</dbReference>
<dbReference type="AlphaFoldDB" id="A0AAD5P3T6"/>